<name>A0ABT3FXB7_9BACT</name>
<organism evidence="2 3">
    <name type="scientific">Luteolibacter rhizosphaerae</name>
    <dbReference type="NCBI Taxonomy" id="2989719"/>
    <lineage>
        <taxon>Bacteria</taxon>
        <taxon>Pseudomonadati</taxon>
        <taxon>Verrucomicrobiota</taxon>
        <taxon>Verrucomicrobiia</taxon>
        <taxon>Verrucomicrobiales</taxon>
        <taxon>Verrucomicrobiaceae</taxon>
        <taxon>Luteolibacter</taxon>
    </lineage>
</organism>
<evidence type="ECO:0000256" key="1">
    <source>
        <dbReference type="ARBA" id="ARBA00022649"/>
    </source>
</evidence>
<proteinExistence type="predicted"/>
<reference evidence="2" key="1">
    <citation type="submission" date="2022-10" db="EMBL/GenBank/DDBJ databases">
        <title>Luteolibacter sp. GHJ8, whole genome shotgun sequencing project.</title>
        <authorList>
            <person name="Zhao G."/>
            <person name="Shen L."/>
        </authorList>
    </citation>
    <scope>NUCLEOTIDE SEQUENCE</scope>
    <source>
        <strain evidence="2">GHJ8</strain>
    </source>
</reference>
<evidence type="ECO:0000313" key="2">
    <source>
        <dbReference type="EMBL" id="MCW1912232.1"/>
    </source>
</evidence>
<dbReference type="Pfam" id="PF05016">
    <property type="entry name" value="ParE_toxin"/>
    <property type="match status" value="1"/>
</dbReference>
<accession>A0ABT3FXB7</accession>
<evidence type="ECO:0000313" key="3">
    <source>
        <dbReference type="Proteomes" id="UP001165653"/>
    </source>
</evidence>
<comment type="caution">
    <text evidence="2">The sequence shown here is derived from an EMBL/GenBank/DDBJ whole genome shotgun (WGS) entry which is preliminary data.</text>
</comment>
<protein>
    <submittedName>
        <fullName evidence="2">Type II toxin-antitoxin system RelE/ParE family toxin</fullName>
    </submittedName>
</protein>
<dbReference type="EMBL" id="JAPDDR010000001">
    <property type="protein sequence ID" value="MCW1912232.1"/>
    <property type="molecule type" value="Genomic_DNA"/>
</dbReference>
<keyword evidence="3" id="KW-1185">Reference proteome</keyword>
<dbReference type="Proteomes" id="UP001165653">
    <property type="component" value="Unassembled WGS sequence"/>
</dbReference>
<dbReference type="RefSeq" id="WP_264510446.1">
    <property type="nucleotide sequence ID" value="NZ_JAPDDR010000001.1"/>
</dbReference>
<keyword evidence="1" id="KW-1277">Toxin-antitoxin system</keyword>
<sequence length="99" mass="11852">MILPAARERLLEIWTYTAEAWDDNQADEYVTGLISHAESLSQQRLTWRAAKERRFHGIFFTRYRHHYIFFREFPNGTIGVLSILHESMDLPRRLKDDTQ</sequence>
<dbReference type="InterPro" id="IPR035093">
    <property type="entry name" value="RelE/ParE_toxin_dom_sf"/>
</dbReference>
<gene>
    <name evidence="2" type="ORF">OJ996_01520</name>
</gene>
<dbReference type="InterPro" id="IPR007712">
    <property type="entry name" value="RelE/ParE_toxin"/>
</dbReference>
<dbReference type="Gene3D" id="3.30.2310.20">
    <property type="entry name" value="RelE-like"/>
    <property type="match status" value="1"/>
</dbReference>